<feature type="transmembrane region" description="Helical" evidence="6">
    <location>
        <begin position="400"/>
        <end position="419"/>
    </location>
</feature>
<feature type="domain" description="SSD" evidence="7">
    <location>
        <begin position="242"/>
        <end position="364"/>
    </location>
</feature>
<feature type="transmembrane region" description="Helical" evidence="6">
    <location>
        <begin position="314"/>
        <end position="334"/>
    </location>
</feature>
<feature type="transmembrane region" description="Helical" evidence="6">
    <location>
        <begin position="720"/>
        <end position="746"/>
    </location>
</feature>
<proteinExistence type="predicted"/>
<dbReference type="GO" id="GO:0022857">
    <property type="term" value="F:transmembrane transporter activity"/>
    <property type="evidence" value="ECO:0007669"/>
    <property type="project" value="InterPro"/>
</dbReference>
<evidence type="ECO:0000256" key="2">
    <source>
        <dbReference type="ARBA" id="ARBA00022475"/>
    </source>
</evidence>
<dbReference type="InterPro" id="IPR000731">
    <property type="entry name" value="SSD"/>
</dbReference>
<dbReference type="Gene3D" id="1.20.1640.10">
    <property type="entry name" value="Multidrug efflux transporter AcrB transmembrane domain"/>
    <property type="match status" value="2"/>
</dbReference>
<feature type="transmembrane region" description="Helical" evidence="6">
    <location>
        <begin position="207"/>
        <end position="228"/>
    </location>
</feature>
<evidence type="ECO:0000259" key="7">
    <source>
        <dbReference type="PROSITE" id="PS50156"/>
    </source>
</evidence>
<name>A0A644VSG2_9ZZZZ</name>
<evidence type="ECO:0000256" key="4">
    <source>
        <dbReference type="ARBA" id="ARBA00022989"/>
    </source>
</evidence>
<dbReference type="PANTHER" id="PTHR33406:SF13">
    <property type="entry name" value="MEMBRANE PROTEIN YDFJ"/>
    <property type="match status" value="1"/>
</dbReference>
<dbReference type="PANTHER" id="PTHR33406">
    <property type="entry name" value="MEMBRANE PROTEIN MJ1562-RELATED"/>
    <property type="match status" value="1"/>
</dbReference>
<evidence type="ECO:0000256" key="3">
    <source>
        <dbReference type="ARBA" id="ARBA00022692"/>
    </source>
</evidence>
<dbReference type="PRINTS" id="PR00702">
    <property type="entry name" value="ACRIFLAVINRP"/>
</dbReference>
<evidence type="ECO:0000256" key="6">
    <source>
        <dbReference type="SAM" id="Phobius"/>
    </source>
</evidence>
<evidence type="ECO:0000256" key="5">
    <source>
        <dbReference type="ARBA" id="ARBA00023136"/>
    </source>
</evidence>
<organism evidence="8">
    <name type="scientific">bioreactor metagenome</name>
    <dbReference type="NCBI Taxonomy" id="1076179"/>
    <lineage>
        <taxon>unclassified sequences</taxon>
        <taxon>metagenomes</taxon>
        <taxon>ecological metagenomes</taxon>
    </lineage>
</organism>
<evidence type="ECO:0000313" key="8">
    <source>
        <dbReference type="EMBL" id="MPL94150.1"/>
    </source>
</evidence>
<comment type="caution">
    <text evidence="8">The sequence shown here is derived from an EMBL/GenBank/DDBJ whole genome shotgun (WGS) entry which is preliminary data.</text>
</comment>
<feature type="transmembrane region" description="Helical" evidence="6">
    <location>
        <begin position="263"/>
        <end position="285"/>
    </location>
</feature>
<comment type="subcellular location">
    <subcellularLocation>
        <location evidence="1">Cell membrane</location>
        <topology evidence="1">Multi-pass membrane protein</topology>
    </subcellularLocation>
</comment>
<feature type="domain" description="SSD" evidence="7">
    <location>
        <begin position="619"/>
        <end position="745"/>
    </location>
</feature>
<feature type="transmembrane region" description="Helical" evidence="6">
    <location>
        <begin position="235"/>
        <end position="257"/>
    </location>
</feature>
<dbReference type="InterPro" id="IPR001036">
    <property type="entry name" value="Acrflvin-R"/>
</dbReference>
<dbReference type="InterPro" id="IPR004869">
    <property type="entry name" value="MMPL_dom"/>
</dbReference>
<dbReference type="InterPro" id="IPR050545">
    <property type="entry name" value="Mycobact_MmpL"/>
</dbReference>
<feature type="transmembrane region" description="Helical" evidence="6">
    <location>
        <begin position="691"/>
        <end position="714"/>
    </location>
</feature>
<dbReference type="PROSITE" id="PS50156">
    <property type="entry name" value="SSD"/>
    <property type="match status" value="2"/>
</dbReference>
<dbReference type="SUPFAM" id="SSF82866">
    <property type="entry name" value="Multidrug efflux transporter AcrB transmembrane domain"/>
    <property type="match status" value="2"/>
</dbReference>
<dbReference type="Pfam" id="PF03176">
    <property type="entry name" value="MMPL"/>
    <property type="match status" value="2"/>
</dbReference>
<dbReference type="EMBL" id="VSSQ01000416">
    <property type="protein sequence ID" value="MPL94150.1"/>
    <property type="molecule type" value="Genomic_DNA"/>
</dbReference>
<keyword evidence="4 6" id="KW-1133">Transmembrane helix</keyword>
<protein>
    <recommendedName>
        <fullName evidence="7">SSD domain-containing protein</fullName>
    </recommendedName>
</protein>
<keyword evidence="5 6" id="KW-0472">Membrane</keyword>
<evidence type="ECO:0000256" key="1">
    <source>
        <dbReference type="ARBA" id="ARBA00004651"/>
    </source>
</evidence>
<gene>
    <name evidence="8" type="ORF">SDC9_40298</name>
</gene>
<keyword evidence="2" id="KW-1003">Cell membrane</keyword>
<sequence length="760" mass="85115">MKKIKTSLFIIRHRWWVLLLTGIVLLAAIIPLTNTKINSDLESYMPDTMLSKINNKKIGEFFGNDETMLLVLENDDVLRPATLKRIQNISESFMMNDAFEQVLSLFQTKNIQSDDGMMVVTPVVENIPEQPAEREALRKLIKGNDLAYGLVVSEDFRYAMIMLTTNQQVPDVELMEQIHQIIAKYPGNERIYMTGQPYLRAEANDKIALDLMVLLPIGLCVMLIFLWISFREFKAMILPFSVVVFSIILAMGLIPALGWELSLIGVLIPIMMIAIANNYGVYFVARYQEINYYHPGRNIAKTVQEVISYLKKPMILCGLTTIAGVLGLVVHLLIPARQMGVVTSLAIAFALLLSLTYIPALFSIIGKSTKKQYKQVNEGFFHHLLSHVGKLATNSPKRMSIFFILFFLLLSGGVFKIHVAPDSNKILPDDHGFNRAIRVADEYFGGSKMIHIMFEGDATDPALLKRIDEYGHRLEQNPLVGRTASLSMMIKKISMALHEPGEPGYNEIPEDNFAVSQYLELYGMSADVADFERFISFDYTHTLMTVQYQAASLPDVEGLLQDISEMLKDEPQPYVVGGASLIDKEISQSVETGQYYSLLFAFLAILILLSIIFKSVTAGVMGSLPLAFAVFCTFGLMGWVGIELNIVTALLSSISIGLGVDFTIQVFWRIKTELMYTDNWQKAIDKAVRGIGRGITINAFSVMIGFSVLFLSAFPFIQSFAFLIIISLFLCLISALALIPALCMIFKPKFLKVKSLMSKV</sequence>
<reference evidence="8" key="1">
    <citation type="submission" date="2019-08" db="EMBL/GenBank/DDBJ databases">
        <authorList>
            <person name="Kucharzyk K."/>
            <person name="Murdoch R.W."/>
            <person name="Higgins S."/>
            <person name="Loffler F."/>
        </authorList>
    </citation>
    <scope>NUCLEOTIDE SEQUENCE</scope>
</reference>
<accession>A0A644VSG2</accession>
<dbReference type="GO" id="GO:0005886">
    <property type="term" value="C:plasma membrane"/>
    <property type="evidence" value="ECO:0007669"/>
    <property type="project" value="UniProtKB-SubCell"/>
</dbReference>
<feature type="transmembrane region" description="Helical" evidence="6">
    <location>
        <begin position="340"/>
        <end position="365"/>
    </location>
</feature>
<dbReference type="AlphaFoldDB" id="A0A644VSG2"/>
<feature type="transmembrane region" description="Helical" evidence="6">
    <location>
        <begin position="646"/>
        <end position="670"/>
    </location>
</feature>
<feature type="transmembrane region" description="Helical" evidence="6">
    <location>
        <begin position="620"/>
        <end position="640"/>
    </location>
</feature>
<feature type="transmembrane region" description="Helical" evidence="6">
    <location>
        <begin position="595"/>
        <end position="613"/>
    </location>
</feature>
<keyword evidence="3 6" id="KW-0812">Transmembrane</keyword>